<evidence type="ECO:0000313" key="1">
    <source>
        <dbReference type="EMBL" id="RCS72231.1"/>
    </source>
</evidence>
<protein>
    <submittedName>
        <fullName evidence="1">DUF1488 domain-containing protein</fullName>
    </submittedName>
</protein>
<evidence type="ECO:0000313" key="2">
    <source>
        <dbReference type="Proteomes" id="UP000252479"/>
    </source>
</evidence>
<reference evidence="1 2" key="1">
    <citation type="journal article" date="2017" name="Elife">
        <title>Extensive horizontal gene transfer in cheese-associated bacteria.</title>
        <authorList>
            <person name="Bonham K.S."/>
            <person name="Wolfe B.E."/>
            <person name="Dutton R.J."/>
        </authorList>
    </citation>
    <scope>NUCLEOTIDE SEQUENCE [LARGE SCALE GENOMIC DNA]</scope>
    <source>
        <strain evidence="1 2">JB196</strain>
    </source>
</reference>
<dbReference type="SUPFAM" id="SSF160272">
    <property type="entry name" value="Shew3726-like"/>
    <property type="match status" value="1"/>
</dbReference>
<dbReference type="EMBL" id="QPGL01000001">
    <property type="protein sequence ID" value="RCS72231.1"/>
    <property type="molecule type" value="Genomic_DNA"/>
</dbReference>
<name>A0A368LK78_9VIBR</name>
<dbReference type="RefSeq" id="WP_086959177.1">
    <property type="nucleotide sequence ID" value="NZ_AP018680.1"/>
</dbReference>
<comment type="caution">
    <text evidence="1">The sequence shown here is derived from an EMBL/GenBank/DDBJ whole genome shotgun (WGS) entry which is preliminary data.</text>
</comment>
<dbReference type="AlphaFoldDB" id="A0A368LK78"/>
<dbReference type="GeneID" id="303187380"/>
<sequence length="86" mass="9799">MNQNILFPDIQTWVEERNVIIFPAQQAGKLIECVVSLGKLSEMAGYQIQENEILVEFDALRFDLEELAEKAIENEDFNLVGEVELG</sequence>
<dbReference type="InterPro" id="IPR009962">
    <property type="entry name" value="DUF1488"/>
</dbReference>
<dbReference type="Proteomes" id="UP000252479">
    <property type="component" value="Unassembled WGS sequence"/>
</dbReference>
<dbReference type="InterPro" id="IPR036692">
    <property type="entry name" value="Shew3726-like_sf"/>
</dbReference>
<keyword evidence="2" id="KW-1185">Reference proteome</keyword>
<dbReference type="Gene3D" id="3.30.160.140">
    <property type="entry name" value="Shew3726-like"/>
    <property type="match status" value="1"/>
</dbReference>
<organism evidence="1 2">
    <name type="scientific">Vibrio casei</name>
    <dbReference type="NCBI Taxonomy" id="673372"/>
    <lineage>
        <taxon>Bacteria</taxon>
        <taxon>Pseudomonadati</taxon>
        <taxon>Pseudomonadota</taxon>
        <taxon>Gammaproteobacteria</taxon>
        <taxon>Vibrionales</taxon>
        <taxon>Vibrionaceae</taxon>
        <taxon>Vibrio</taxon>
    </lineage>
</organism>
<accession>A0A368LK78</accession>
<gene>
    <name evidence="1" type="ORF">CIK83_00540</name>
</gene>
<dbReference type="OrthoDB" id="6465020at2"/>
<dbReference type="Pfam" id="PF07369">
    <property type="entry name" value="DUF1488"/>
    <property type="match status" value="1"/>
</dbReference>
<proteinExistence type="predicted"/>